<feature type="region of interest" description="Disordered" evidence="1">
    <location>
        <begin position="549"/>
        <end position="583"/>
    </location>
</feature>
<organism evidence="2 3">
    <name type="scientific">Riccia sorocarpa</name>
    <dbReference type="NCBI Taxonomy" id="122646"/>
    <lineage>
        <taxon>Eukaryota</taxon>
        <taxon>Viridiplantae</taxon>
        <taxon>Streptophyta</taxon>
        <taxon>Embryophyta</taxon>
        <taxon>Marchantiophyta</taxon>
        <taxon>Marchantiopsida</taxon>
        <taxon>Marchantiidae</taxon>
        <taxon>Marchantiales</taxon>
        <taxon>Ricciaceae</taxon>
        <taxon>Riccia</taxon>
    </lineage>
</organism>
<feature type="compositionally biased region" description="Low complexity" evidence="1">
    <location>
        <begin position="270"/>
        <end position="279"/>
    </location>
</feature>
<protein>
    <submittedName>
        <fullName evidence="2">Uncharacterized protein</fullName>
    </submittedName>
</protein>
<evidence type="ECO:0000256" key="1">
    <source>
        <dbReference type="SAM" id="MobiDB-lite"/>
    </source>
</evidence>
<dbReference type="AlphaFoldDB" id="A0ABD3HJZ0"/>
<name>A0ABD3HJZ0_9MARC</name>
<feature type="compositionally biased region" description="Basic residues" evidence="1">
    <location>
        <begin position="246"/>
        <end position="255"/>
    </location>
</feature>
<dbReference type="Proteomes" id="UP001633002">
    <property type="component" value="Unassembled WGS sequence"/>
</dbReference>
<evidence type="ECO:0000313" key="2">
    <source>
        <dbReference type="EMBL" id="KAL3690702.1"/>
    </source>
</evidence>
<gene>
    <name evidence="2" type="ORF">R1sor_004353</name>
</gene>
<dbReference type="PANTHER" id="PTHR48421">
    <property type="entry name" value="MYCBP-ASSOCIATED PROTEIN"/>
    <property type="match status" value="1"/>
</dbReference>
<keyword evidence="3" id="KW-1185">Reference proteome</keyword>
<proteinExistence type="predicted"/>
<feature type="region of interest" description="Disordered" evidence="1">
    <location>
        <begin position="173"/>
        <end position="322"/>
    </location>
</feature>
<feature type="region of interest" description="Disordered" evidence="1">
    <location>
        <begin position="1"/>
        <end position="27"/>
    </location>
</feature>
<accession>A0ABD3HJZ0</accession>
<evidence type="ECO:0000313" key="3">
    <source>
        <dbReference type="Proteomes" id="UP001633002"/>
    </source>
</evidence>
<dbReference type="InterPro" id="IPR032707">
    <property type="entry name" value="MYCBPAP"/>
</dbReference>
<feature type="region of interest" description="Disordered" evidence="1">
    <location>
        <begin position="423"/>
        <end position="456"/>
    </location>
</feature>
<feature type="compositionally biased region" description="Basic and acidic residues" evidence="1">
    <location>
        <begin position="17"/>
        <end position="27"/>
    </location>
</feature>
<dbReference type="PANTHER" id="PTHR48421:SF1">
    <property type="entry name" value="MYCBP-ASSOCIATED PROTEIN"/>
    <property type="match status" value="1"/>
</dbReference>
<sequence>MTLERQPPVPLTPNSKQGEDNDYDSKSILQDENKMQDGYSSPEFCIGWGLRSANPDVAQYILVILQDRFASTYELPPPPVEVVEEPKGPAAELSRQDLVFCCKPGVREALADVLTLAGKASRVPEELRKQDYLYTKAAFDFIRSNLAVSPPVFFGPKIFAELEKLNQAVSAAVPPKIPDPPQGQVPEVVIVEETDRSRRKSKKDKKAGASVEDSKKSKRKKSKPGEDTSPAPAVEAGDEAAEDSSKKKKGKKRSKDKAVEGQGEGEGRVEASSAAGGKKASSRRKSVRINAPEKSADAIPSEVESGAAASPPQPDASTSPIEVSPAAWAGSVSSILEAINTIPERAIRRQFRKQLSSLMETAAVPNHQTSLLLRAMYKSLHHISGDVENVLETVTEESGRPIVEKLLHTYYEQIEAEQAAAESVGASEAGADPEDLTWPFKDDDSDTDWLPEEEKNQVKRERANEMLAFLMKWIHILTEARCILRYGFDQAQDRISDEQASVAAMIDQKIAEYLQDSSEDACWKVFDLERKKQHLQEELVKLPPCQLPNCPNCPKPTEEPKVKDPDDDDSGLFVSRRGMSTLL</sequence>
<comment type="caution">
    <text evidence="2">The sequence shown here is derived from an EMBL/GenBank/DDBJ whole genome shotgun (WGS) entry which is preliminary data.</text>
</comment>
<reference evidence="2 3" key="1">
    <citation type="submission" date="2024-09" db="EMBL/GenBank/DDBJ databases">
        <title>Chromosome-scale assembly of Riccia sorocarpa.</title>
        <authorList>
            <person name="Paukszto L."/>
        </authorList>
    </citation>
    <scope>NUCLEOTIDE SEQUENCE [LARGE SCALE GENOMIC DNA]</scope>
    <source>
        <strain evidence="2">LP-2024</strain>
        <tissue evidence="2">Aerial parts of the thallus</tissue>
    </source>
</reference>
<dbReference type="EMBL" id="JBJQOH010000003">
    <property type="protein sequence ID" value="KAL3690702.1"/>
    <property type="molecule type" value="Genomic_DNA"/>
</dbReference>